<keyword evidence="5" id="KW-0813">Transport</keyword>
<evidence type="ECO:0000256" key="15">
    <source>
        <dbReference type="SAM" id="Phobius"/>
    </source>
</evidence>
<comment type="subcellular location">
    <subcellularLocation>
        <location evidence="2">Cell inner membrane</location>
        <topology evidence="2">Multi-pass membrane protein</topology>
    </subcellularLocation>
    <subcellularLocation>
        <location evidence="3">Cytoplasm</location>
    </subcellularLocation>
</comment>
<dbReference type="NCBIfam" id="TIGR00848">
    <property type="entry name" value="fruA"/>
    <property type="match status" value="1"/>
</dbReference>
<dbReference type="GO" id="GO:0090563">
    <property type="term" value="F:protein-phosphocysteine-sugar phosphotransferase activity"/>
    <property type="evidence" value="ECO:0007669"/>
    <property type="project" value="TreeGrafter"/>
</dbReference>
<organism evidence="19 20">
    <name type="scientific">Vibrio splendidus</name>
    <dbReference type="NCBI Taxonomy" id="29497"/>
    <lineage>
        <taxon>Bacteria</taxon>
        <taxon>Pseudomonadati</taxon>
        <taxon>Pseudomonadota</taxon>
        <taxon>Gammaproteobacteria</taxon>
        <taxon>Vibrionales</taxon>
        <taxon>Vibrionaceae</taxon>
        <taxon>Vibrio</taxon>
    </lineage>
</organism>
<comment type="caution">
    <text evidence="19">The sequence shown here is derived from an EMBL/GenBank/DDBJ whole genome shotgun (WGS) entry which is preliminary data.</text>
</comment>
<feature type="transmembrane region" description="Helical" evidence="15">
    <location>
        <begin position="440"/>
        <end position="459"/>
    </location>
</feature>
<protein>
    <recommendedName>
        <fullName evidence="4">protein-N(pi)-phosphohistidine--D-fructose phosphotransferase</fullName>
        <ecNumber evidence="4">2.7.1.202</ecNumber>
    </recommendedName>
</protein>
<proteinExistence type="predicted"/>
<evidence type="ECO:0000256" key="2">
    <source>
        <dbReference type="ARBA" id="ARBA00004429"/>
    </source>
</evidence>
<keyword evidence="14 15" id="KW-0472">Membrane</keyword>
<dbReference type="GO" id="GO:0005886">
    <property type="term" value="C:plasma membrane"/>
    <property type="evidence" value="ECO:0007669"/>
    <property type="project" value="UniProtKB-SubCell"/>
</dbReference>
<evidence type="ECO:0000256" key="8">
    <source>
        <dbReference type="ARBA" id="ARBA00022597"/>
    </source>
</evidence>
<dbReference type="NCBIfam" id="TIGR00829">
    <property type="entry name" value="FRU"/>
    <property type="match status" value="1"/>
</dbReference>
<keyword evidence="9" id="KW-0808">Transferase</keyword>
<feature type="domain" description="PTS EIIC type-2" evidence="18">
    <location>
        <begin position="179"/>
        <end position="509"/>
    </location>
</feature>
<dbReference type="InterPro" id="IPR003353">
    <property type="entry name" value="PTS_IIB_fruc"/>
</dbReference>
<dbReference type="GO" id="GO:0009401">
    <property type="term" value="P:phosphoenolpyruvate-dependent sugar phosphotransferase system"/>
    <property type="evidence" value="ECO:0007669"/>
    <property type="project" value="UniProtKB-KW"/>
</dbReference>
<dbReference type="Pfam" id="PF02378">
    <property type="entry name" value="PTS_EIIC"/>
    <property type="match status" value="1"/>
</dbReference>
<evidence type="ECO:0000256" key="11">
    <source>
        <dbReference type="ARBA" id="ARBA00022692"/>
    </source>
</evidence>
<evidence type="ECO:0000256" key="6">
    <source>
        <dbReference type="ARBA" id="ARBA00022475"/>
    </source>
</evidence>
<evidence type="ECO:0000256" key="12">
    <source>
        <dbReference type="ARBA" id="ARBA00022777"/>
    </source>
</evidence>
<dbReference type="CDD" id="cd05569">
    <property type="entry name" value="PTS_IIB_fructose"/>
    <property type="match status" value="1"/>
</dbReference>
<dbReference type="PROSITE" id="PS51094">
    <property type="entry name" value="PTS_EIIA_TYPE_2"/>
    <property type="match status" value="1"/>
</dbReference>
<evidence type="ECO:0000256" key="9">
    <source>
        <dbReference type="ARBA" id="ARBA00022679"/>
    </source>
</evidence>
<dbReference type="AlphaFoldDB" id="A0A2N7JT05"/>
<dbReference type="InterPro" id="IPR006327">
    <property type="entry name" value="PTS_IIC_fruc"/>
</dbReference>
<dbReference type="InterPro" id="IPR050864">
    <property type="entry name" value="Bacterial_PTS_Sugar_Transport"/>
</dbReference>
<evidence type="ECO:0000256" key="10">
    <source>
        <dbReference type="ARBA" id="ARBA00022683"/>
    </source>
</evidence>
<dbReference type="GO" id="GO:0016301">
    <property type="term" value="F:kinase activity"/>
    <property type="evidence" value="ECO:0007669"/>
    <property type="project" value="UniProtKB-KW"/>
</dbReference>
<feature type="transmembrane region" description="Helical" evidence="15">
    <location>
        <begin position="183"/>
        <end position="206"/>
    </location>
</feature>
<dbReference type="PROSITE" id="PS51104">
    <property type="entry name" value="PTS_EIIC_TYPE_2"/>
    <property type="match status" value="1"/>
</dbReference>
<keyword evidence="13 15" id="KW-1133">Transmembrane helix</keyword>
<sequence>MDITNIIEPEIICLELQADSKQAVFEELVELLDRAGKLSSKSDFLDDIWKREAIGNTGFDDGIAIPHAKSKAVAKPAVAVGISRSGIDYGADGGELSDVFFMLASPDNNDDHHIEVLAQISTKLIEDDFVTKLKAMESVEEALELFLEANSDSFDSYASNYHEVYIEPLSPWAQSLNRLKEHLLYGTSHMIPFVVAGGVLLSLSVMMSGHGAVPESGVLADIAHMGIAGLTLFTAVLGGYIAYSMADKPGLAPGMIGSWVAVNQYNTGFLGAIVVGFFAGFVVNLLKKIKLPDSMISLSSIFIYPLVGTFVTCGAVMWVIGSPIAQVMLEMNQMLTGMAGSGKMVLGSILGAMTAFDMGGPINKVATLFAQTQVNTQPWLMGGVGIAICTPPLGMALATFISPKKFKRDEREAGKAAGIMGMIGISEGAIPFAAADPARVLPAVVAGGIVGNVVGFMFHVVNHAPWGGWIVLPVVDGKIGYIVGTLAGALTTAAIVILLKKNVVEGEAHSNQFSGGSVTEEGQADVLAITSCPSGVAHTFLAAKSLEKAAHHLGVRIKVETQGANGIGNRITQKDIEKARLVIFAHDVAIKEVERFANVKTLDVSTKEAMLNAQALIMTKVLK</sequence>
<evidence type="ECO:0000259" key="18">
    <source>
        <dbReference type="PROSITE" id="PS51104"/>
    </source>
</evidence>
<gene>
    <name evidence="19" type="ORF">BCT54_02565</name>
</gene>
<evidence type="ECO:0000313" key="20">
    <source>
        <dbReference type="Proteomes" id="UP000235533"/>
    </source>
</evidence>
<dbReference type="PANTHER" id="PTHR30505:SF0">
    <property type="entry name" value="FRUCTOSE-LIKE PTS SYSTEM EIIBC COMPONENT-RELATED"/>
    <property type="match status" value="1"/>
</dbReference>
<keyword evidence="6" id="KW-1003">Cell membrane</keyword>
<keyword evidence="10" id="KW-0598">Phosphotransferase system</keyword>
<feature type="transmembrane region" description="Helical" evidence="15">
    <location>
        <begin position="479"/>
        <end position="499"/>
    </location>
</feature>
<dbReference type="EMBL" id="MCZF01000058">
    <property type="protein sequence ID" value="PMM60728.1"/>
    <property type="molecule type" value="Genomic_DNA"/>
</dbReference>
<dbReference type="SUPFAM" id="SSF55804">
    <property type="entry name" value="Phoshotransferase/anion transport protein"/>
    <property type="match status" value="1"/>
</dbReference>
<feature type="transmembrane region" description="Helical" evidence="15">
    <location>
        <begin position="218"/>
        <end position="245"/>
    </location>
</feature>
<evidence type="ECO:0000256" key="5">
    <source>
        <dbReference type="ARBA" id="ARBA00022448"/>
    </source>
</evidence>
<feature type="transmembrane region" description="Helical" evidence="15">
    <location>
        <begin position="298"/>
        <end position="321"/>
    </location>
</feature>
<dbReference type="InterPro" id="IPR013014">
    <property type="entry name" value="PTS_EIIC_2"/>
</dbReference>
<dbReference type="GO" id="GO:0022877">
    <property type="term" value="F:protein-N(PI)-phosphohistidine-fructose phosphotransferase system transporter activity"/>
    <property type="evidence" value="ECO:0007669"/>
    <property type="project" value="InterPro"/>
</dbReference>
<evidence type="ECO:0000259" key="17">
    <source>
        <dbReference type="PROSITE" id="PS51099"/>
    </source>
</evidence>
<evidence type="ECO:0000256" key="1">
    <source>
        <dbReference type="ARBA" id="ARBA00001401"/>
    </source>
</evidence>
<reference evidence="20" key="1">
    <citation type="submission" date="2016-07" db="EMBL/GenBank/DDBJ databases">
        <title>Nontailed viruses are major unrecognized killers of bacteria in the ocean.</title>
        <authorList>
            <person name="Kauffman K."/>
            <person name="Hussain F."/>
            <person name="Yang J."/>
            <person name="Arevalo P."/>
            <person name="Brown J."/>
            <person name="Cutler M."/>
            <person name="Kelly L."/>
            <person name="Polz M.F."/>
        </authorList>
    </citation>
    <scope>NUCLEOTIDE SEQUENCE [LARGE SCALE GENOMIC DNA]</scope>
    <source>
        <strain evidence="20">10N.261.48.B5</strain>
    </source>
</reference>
<keyword evidence="7" id="KW-0597">Phosphoprotein</keyword>
<evidence type="ECO:0000256" key="13">
    <source>
        <dbReference type="ARBA" id="ARBA00022989"/>
    </source>
</evidence>
<feature type="domain" description="PTS EIIA type-2" evidence="16">
    <location>
        <begin position="5"/>
        <end position="149"/>
    </location>
</feature>
<keyword evidence="12" id="KW-0418">Kinase</keyword>
<feature type="transmembrane region" description="Helical" evidence="15">
    <location>
        <begin position="265"/>
        <end position="286"/>
    </location>
</feature>
<feature type="domain" description="PTS EIIB type-2" evidence="17">
    <location>
        <begin position="526"/>
        <end position="623"/>
    </location>
</feature>
<dbReference type="PROSITE" id="PS51099">
    <property type="entry name" value="PTS_EIIB_TYPE_2"/>
    <property type="match status" value="1"/>
</dbReference>
<dbReference type="RefSeq" id="WP_102551475.1">
    <property type="nucleotide sequence ID" value="NZ_MCZF01000058.1"/>
</dbReference>
<dbReference type="InterPro" id="IPR036095">
    <property type="entry name" value="PTS_EIIB-like_sf"/>
</dbReference>
<dbReference type="NCBIfam" id="TIGR01427">
    <property type="entry name" value="PTS_IIC_fructo"/>
    <property type="match status" value="1"/>
</dbReference>
<dbReference type="GO" id="GO:0005737">
    <property type="term" value="C:cytoplasm"/>
    <property type="evidence" value="ECO:0007669"/>
    <property type="project" value="UniProtKB-SubCell"/>
</dbReference>
<dbReference type="EC" id="2.7.1.202" evidence="4"/>
<accession>A0A2N7JT05</accession>
<dbReference type="GO" id="GO:0005351">
    <property type="term" value="F:carbohydrate:proton symporter activity"/>
    <property type="evidence" value="ECO:0007669"/>
    <property type="project" value="InterPro"/>
</dbReference>
<dbReference type="InterPro" id="IPR003501">
    <property type="entry name" value="PTS_EIIB_2/3"/>
</dbReference>
<dbReference type="InterPro" id="IPR013011">
    <property type="entry name" value="PTS_EIIB_2"/>
</dbReference>
<evidence type="ECO:0000259" key="16">
    <source>
        <dbReference type="PROSITE" id="PS51094"/>
    </source>
</evidence>
<dbReference type="Gene3D" id="3.40.50.2300">
    <property type="match status" value="1"/>
</dbReference>
<feature type="transmembrane region" description="Helical" evidence="15">
    <location>
        <begin position="379"/>
        <end position="401"/>
    </location>
</feature>
<name>A0A2N7JT05_VIBSP</name>
<dbReference type="InterPro" id="IPR016152">
    <property type="entry name" value="PTrfase/Anion_transptr"/>
</dbReference>
<dbReference type="Proteomes" id="UP000235533">
    <property type="component" value="Unassembled WGS sequence"/>
</dbReference>
<evidence type="ECO:0000256" key="7">
    <source>
        <dbReference type="ARBA" id="ARBA00022553"/>
    </source>
</evidence>
<dbReference type="InterPro" id="IPR003352">
    <property type="entry name" value="PTS_EIIC"/>
</dbReference>
<evidence type="ECO:0000256" key="4">
    <source>
        <dbReference type="ARBA" id="ARBA00012799"/>
    </source>
</evidence>
<dbReference type="Gene3D" id="3.40.930.10">
    <property type="entry name" value="Mannitol-specific EII, Chain A"/>
    <property type="match status" value="1"/>
</dbReference>
<dbReference type="Pfam" id="PF00359">
    <property type="entry name" value="PTS_EIIA_2"/>
    <property type="match status" value="1"/>
</dbReference>
<dbReference type="InterPro" id="IPR004715">
    <property type="entry name" value="PTS_IIA_fruc"/>
</dbReference>
<comment type="catalytic activity">
    <reaction evidence="1">
        <text>D-fructose(out) + N(pros)-phospho-L-histidyl-[protein] = D-fructose 1-phosphate(in) + L-histidyl-[protein]</text>
        <dbReference type="Rhea" id="RHEA:49252"/>
        <dbReference type="Rhea" id="RHEA-COMP:9745"/>
        <dbReference type="Rhea" id="RHEA-COMP:9746"/>
        <dbReference type="ChEBI" id="CHEBI:29979"/>
        <dbReference type="ChEBI" id="CHEBI:37721"/>
        <dbReference type="ChEBI" id="CHEBI:58674"/>
        <dbReference type="ChEBI" id="CHEBI:64837"/>
        <dbReference type="EC" id="2.7.1.202"/>
    </reaction>
</comment>
<keyword evidence="11 15" id="KW-0812">Transmembrane</keyword>
<evidence type="ECO:0000256" key="3">
    <source>
        <dbReference type="ARBA" id="ARBA00004496"/>
    </source>
</evidence>
<dbReference type="Pfam" id="PF02302">
    <property type="entry name" value="PTS_IIB"/>
    <property type="match status" value="1"/>
</dbReference>
<dbReference type="CDD" id="cd00211">
    <property type="entry name" value="PTS_IIA_fru"/>
    <property type="match status" value="1"/>
</dbReference>
<evidence type="ECO:0000256" key="14">
    <source>
        <dbReference type="ARBA" id="ARBA00023136"/>
    </source>
</evidence>
<dbReference type="FunFam" id="3.40.930.10:FF:000009">
    <property type="entry name" value="PTS system, fructose specific IIABC component"/>
    <property type="match status" value="1"/>
</dbReference>
<evidence type="ECO:0000313" key="19">
    <source>
        <dbReference type="EMBL" id="PMM60728.1"/>
    </source>
</evidence>
<keyword evidence="8" id="KW-0762">Sugar transport</keyword>
<dbReference type="SUPFAM" id="SSF52794">
    <property type="entry name" value="PTS system IIB component-like"/>
    <property type="match status" value="1"/>
</dbReference>
<dbReference type="PANTHER" id="PTHR30505">
    <property type="entry name" value="FRUCTOSE-LIKE PERMEASE"/>
    <property type="match status" value="1"/>
</dbReference>
<dbReference type="InterPro" id="IPR002178">
    <property type="entry name" value="PTS_EIIA_type-2_dom"/>
</dbReference>